<dbReference type="InterPro" id="IPR029039">
    <property type="entry name" value="Flavoprotein-like_sf"/>
</dbReference>
<feature type="domain" description="NADPH-dependent FMN reductase-like" evidence="5">
    <location>
        <begin position="2"/>
        <end position="71"/>
    </location>
</feature>
<dbReference type="PANTHER" id="PTHR43408">
    <property type="entry name" value="FMN REDUCTASE (NADPH)"/>
    <property type="match status" value="1"/>
</dbReference>
<reference evidence="6 7" key="1">
    <citation type="submission" date="2019-03" db="EMBL/GenBank/DDBJ databases">
        <title>Freshwater and sediment microbial communities from various areas in North America, analyzing microbe dynamics in response to fracking.</title>
        <authorList>
            <person name="Lamendella R."/>
        </authorList>
    </citation>
    <scope>NUCLEOTIDE SEQUENCE [LARGE SCALE GENOMIC DNA]</scope>
    <source>
        <strain evidence="6 7">1_TX</strain>
    </source>
</reference>
<accession>A0A4R6GXN8</accession>
<evidence type="ECO:0000256" key="3">
    <source>
        <dbReference type="ARBA" id="ARBA00022643"/>
    </source>
</evidence>
<comment type="caution">
    <text evidence="6">The sequence shown here is derived from an EMBL/GenBank/DDBJ whole genome shotgun (WGS) entry which is preliminary data.</text>
</comment>
<keyword evidence="4" id="KW-0560">Oxidoreductase</keyword>
<protein>
    <submittedName>
        <fullName evidence="6">SsuE family FMN reductase</fullName>
    </submittedName>
</protein>
<keyword evidence="2" id="KW-0285">Flavoprotein</keyword>
<dbReference type="Proteomes" id="UP000295150">
    <property type="component" value="Unassembled WGS sequence"/>
</dbReference>
<dbReference type="AlphaFoldDB" id="A0A4R6GXN8"/>
<evidence type="ECO:0000256" key="2">
    <source>
        <dbReference type="ARBA" id="ARBA00022630"/>
    </source>
</evidence>
<evidence type="ECO:0000313" key="6">
    <source>
        <dbReference type="EMBL" id="TDO00118.1"/>
    </source>
</evidence>
<dbReference type="InterPro" id="IPR005025">
    <property type="entry name" value="FMN_Rdtase-like_dom"/>
</dbReference>
<dbReference type="Pfam" id="PF03358">
    <property type="entry name" value="FMN_red"/>
    <property type="match status" value="1"/>
</dbReference>
<dbReference type="Gene3D" id="3.40.50.360">
    <property type="match status" value="1"/>
</dbReference>
<gene>
    <name evidence="6" type="ORF">DFO68_12333</name>
</gene>
<dbReference type="GO" id="GO:0016491">
    <property type="term" value="F:oxidoreductase activity"/>
    <property type="evidence" value="ECO:0007669"/>
    <property type="project" value="UniProtKB-KW"/>
</dbReference>
<evidence type="ECO:0000256" key="1">
    <source>
        <dbReference type="ARBA" id="ARBA00005990"/>
    </source>
</evidence>
<evidence type="ECO:0000256" key="4">
    <source>
        <dbReference type="ARBA" id="ARBA00023002"/>
    </source>
</evidence>
<comment type="similarity">
    <text evidence="1">Belongs to the SsuE family.</text>
</comment>
<evidence type="ECO:0000313" key="7">
    <source>
        <dbReference type="Proteomes" id="UP000295150"/>
    </source>
</evidence>
<dbReference type="EMBL" id="SNWH01000023">
    <property type="protein sequence ID" value="TDO00118.1"/>
    <property type="molecule type" value="Genomic_DNA"/>
</dbReference>
<proteinExistence type="inferred from homology"/>
<organism evidence="6 7">
    <name type="scientific">Halomonas ventosae</name>
    <dbReference type="NCBI Taxonomy" id="229007"/>
    <lineage>
        <taxon>Bacteria</taxon>
        <taxon>Pseudomonadati</taxon>
        <taxon>Pseudomonadota</taxon>
        <taxon>Gammaproteobacteria</taxon>
        <taxon>Oceanospirillales</taxon>
        <taxon>Halomonadaceae</taxon>
        <taxon>Halomonas</taxon>
    </lineage>
</organism>
<dbReference type="SUPFAM" id="SSF52218">
    <property type="entry name" value="Flavoproteins"/>
    <property type="match status" value="1"/>
</dbReference>
<evidence type="ECO:0000259" key="5">
    <source>
        <dbReference type="Pfam" id="PF03358"/>
    </source>
</evidence>
<dbReference type="InterPro" id="IPR051814">
    <property type="entry name" value="NAD(P)H-dep_FMN_reductase"/>
</dbReference>
<sequence length="124" mass="13415">MVLATPLYQASFSGAIKLLLDLVPERGLKDKVVLPLANGGSDSHLLILDYALKPVISALGASNVLGSVYVNSRHLTLDAEKRYLINEEERERIDRAVDELKELIDTSQGLAGTSVFSPGYTAFA</sequence>
<name>A0A4R6GXN8_9GAMM</name>
<keyword evidence="3" id="KW-0288">FMN</keyword>
<keyword evidence="7" id="KW-1185">Reference proteome</keyword>
<dbReference type="PANTHER" id="PTHR43408:SF1">
    <property type="entry name" value="FMN REDUCTASE (NADPH)"/>
    <property type="match status" value="1"/>
</dbReference>